<organism evidence="1 2">
    <name type="scientific">Lithospermum erythrorhizon</name>
    <name type="common">Purple gromwell</name>
    <name type="synonym">Lithospermum officinale var. erythrorhizon</name>
    <dbReference type="NCBI Taxonomy" id="34254"/>
    <lineage>
        <taxon>Eukaryota</taxon>
        <taxon>Viridiplantae</taxon>
        <taxon>Streptophyta</taxon>
        <taxon>Embryophyta</taxon>
        <taxon>Tracheophyta</taxon>
        <taxon>Spermatophyta</taxon>
        <taxon>Magnoliopsida</taxon>
        <taxon>eudicotyledons</taxon>
        <taxon>Gunneridae</taxon>
        <taxon>Pentapetalae</taxon>
        <taxon>asterids</taxon>
        <taxon>lamiids</taxon>
        <taxon>Boraginales</taxon>
        <taxon>Boraginaceae</taxon>
        <taxon>Boraginoideae</taxon>
        <taxon>Lithospermeae</taxon>
        <taxon>Lithospermum</taxon>
    </lineage>
</organism>
<protein>
    <submittedName>
        <fullName evidence="1">Uncharacterized protein</fullName>
    </submittedName>
</protein>
<sequence length="94" mass="10414">MYPFESLWTNVRILILLPPSEAKPNTCISTAIASTTCRSFSTGVAHPSSKNFNRLLLSPHPLHLDSIVADTHKQPKHVRWGNAGLNLDLVAERL</sequence>
<comment type="caution">
    <text evidence="1">The sequence shown here is derived from an EMBL/GenBank/DDBJ whole genome shotgun (WGS) entry which is preliminary data.</text>
</comment>
<dbReference type="Proteomes" id="UP001454036">
    <property type="component" value="Unassembled WGS sequence"/>
</dbReference>
<evidence type="ECO:0000313" key="1">
    <source>
        <dbReference type="EMBL" id="GAA0175257.1"/>
    </source>
</evidence>
<gene>
    <name evidence="1" type="ORF">LIER_28469</name>
</gene>
<reference evidence="1 2" key="1">
    <citation type="submission" date="2024-01" db="EMBL/GenBank/DDBJ databases">
        <title>The complete chloroplast genome sequence of Lithospermum erythrorhizon: insights into the phylogenetic relationship among Boraginaceae species and the maternal lineages of purple gromwells.</title>
        <authorList>
            <person name="Okada T."/>
            <person name="Watanabe K."/>
        </authorList>
    </citation>
    <scope>NUCLEOTIDE SEQUENCE [LARGE SCALE GENOMIC DNA]</scope>
</reference>
<evidence type="ECO:0000313" key="2">
    <source>
        <dbReference type="Proteomes" id="UP001454036"/>
    </source>
</evidence>
<dbReference type="EMBL" id="BAABME010009490">
    <property type="protein sequence ID" value="GAA0175257.1"/>
    <property type="molecule type" value="Genomic_DNA"/>
</dbReference>
<dbReference type="AlphaFoldDB" id="A0AAV3RLS4"/>
<keyword evidence="2" id="KW-1185">Reference proteome</keyword>
<proteinExistence type="predicted"/>
<accession>A0AAV3RLS4</accession>
<name>A0AAV3RLS4_LITER</name>